<organism evidence="2 3">
    <name type="scientific">Flavobacterium urocaniciphilum</name>
    <dbReference type="NCBI Taxonomy" id="1299341"/>
    <lineage>
        <taxon>Bacteria</taxon>
        <taxon>Pseudomonadati</taxon>
        <taxon>Bacteroidota</taxon>
        <taxon>Flavobacteriia</taxon>
        <taxon>Flavobacteriales</taxon>
        <taxon>Flavobacteriaceae</taxon>
        <taxon>Flavobacterium</taxon>
    </lineage>
</organism>
<feature type="transmembrane region" description="Helical" evidence="1">
    <location>
        <begin position="88"/>
        <end position="107"/>
    </location>
</feature>
<dbReference type="RefSeq" id="WP_091465090.1">
    <property type="nucleotide sequence ID" value="NZ_FOEI01000001.1"/>
</dbReference>
<evidence type="ECO:0000313" key="3">
    <source>
        <dbReference type="Proteomes" id="UP000198648"/>
    </source>
</evidence>
<dbReference type="OrthoDB" id="1119089at2"/>
<sequence>MKTEKILSIIFIISLIFKFFGWPGGSAILIISLMSLTFCYFPFGFYFLNEKNVFKQKLGTSILFGWLLPVAIIGVQFKFMYWPAYHPMLVIGILTAAIFLVIAYGMYKKANTEETKYYHKNLLTRTLVIFIVSLITLLIPEKSIINMSFQNEPELKELYLKKVDDPNNMELQKEIEEYHKHRFQKQ</sequence>
<gene>
    <name evidence="2" type="ORF">SAMN05444005_101658</name>
</gene>
<feature type="transmembrane region" description="Helical" evidence="1">
    <location>
        <begin position="122"/>
        <end position="140"/>
    </location>
</feature>
<keyword evidence="1" id="KW-0472">Membrane</keyword>
<protein>
    <submittedName>
        <fullName evidence="2">Uncharacterized protein</fullName>
    </submittedName>
</protein>
<proteinExistence type="predicted"/>
<feature type="transmembrane region" description="Helical" evidence="1">
    <location>
        <begin position="7"/>
        <end position="22"/>
    </location>
</feature>
<evidence type="ECO:0000313" key="2">
    <source>
        <dbReference type="EMBL" id="SEP62655.1"/>
    </source>
</evidence>
<evidence type="ECO:0000256" key="1">
    <source>
        <dbReference type="SAM" id="Phobius"/>
    </source>
</evidence>
<dbReference type="AlphaFoldDB" id="A0A1H8ZE69"/>
<accession>A0A1H8ZE69</accession>
<name>A0A1H8ZE69_9FLAO</name>
<reference evidence="2 3" key="1">
    <citation type="submission" date="2016-10" db="EMBL/GenBank/DDBJ databases">
        <authorList>
            <person name="de Groot N.N."/>
        </authorList>
    </citation>
    <scope>NUCLEOTIDE SEQUENCE [LARGE SCALE GENOMIC DNA]</scope>
    <source>
        <strain evidence="2 3">DSM 27078</strain>
    </source>
</reference>
<dbReference type="STRING" id="1299341.SAMN05444005_101658"/>
<keyword evidence="1" id="KW-1133">Transmembrane helix</keyword>
<feature type="transmembrane region" description="Helical" evidence="1">
    <location>
        <begin position="28"/>
        <end position="48"/>
    </location>
</feature>
<dbReference type="EMBL" id="FOEI01000001">
    <property type="protein sequence ID" value="SEP62655.1"/>
    <property type="molecule type" value="Genomic_DNA"/>
</dbReference>
<feature type="transmembrane region" description="Helical" evidence="1">
    <location>
        <begin position="60"/>
        <end position="82"/>
    </location>
</feature>
<keyword evidence="3" id="KW-1185">Reference proteome</keyword>
<dbReference type="Proteomes" id="UP000198648">
    <property type="component" value="Unassembled WGS sequence"/>
</dbReference>
<keyword evidence="1" id="KW-0812">Transmembrane</keyword>